<dbReference type="Gene3D" id="3.30.70.1170">
    <property type="entry name" value="Sun protein, domain 3"/>
    <property type="match status" value="1"/>
</dbReference>
<comment type="caution">
    <text evidence="5">Lacks conserved residue(s) required for the propagation of feature annotation.</text>
</comment>
<feature type="binding site" evidence="5">
    <location>
        <position position="307"/>
    </location>
    <ligand>
        <name>S-adenosyl-L-methionine</name>
        <dbReference type="ChEBI" id="CHEBI:59789"/>
    </ligand>
</feature>
<dbReference type="HOGENOM" id="CLU_005316_0_2_5"/>
<evidence type="ECO:0000256" key="4">
    <source>
        <dbReference type="ARBA" id="ARBA00022884"/>
    </source>
</evidence>
<keyword evidence="4 5" id="KW-0694">RNA-binding</keyword>
<protein>
    <submittedName>
        <fullName evidence="7">Fmu (Sun) domain-containing protein</fullName>
    </submittedName>
</protein>
<dbReference type="GO" id="GO:0003723">
    <property type="term" value="F:RNA binding"/>
    <property type="evidence" value="ECO:0007669"/>
    <property type="project" value="UniProtKB-UniRule"/>
</dbReference>
<dbReference type="PROSITE" id="PS51686">
    <property type="entry name" value="SAM_MT_RSMB_NOP"/>
    <property type="match status" value="1"/>
</dbReference>
<evidence type="ECO:0000256" key="2">
    <source>
        <dbReference type="ARBA" id="ARBA00022679"/>
    </source>
</evidence>
<feature type="binding site" evidence="5">
    <location>
        <position position="262"/>
    </location>
    <ligand>
        <name>S-adenosyl-L-methionine</name>
        <dbReference type="ChEBI" id="CHEBI:59789"/>
    </ligand>
</feature>
<dbReference type="InterPro" id="IPR001678">
    <property type="entry name" value="MeTrfase_RsmB-F_NOP2_dom"/>
</dbReference>
<keyword evidence="2 5" id="KW-0808">Transferase</keyword>
<comment type="similarity">
    <text evidence="5">Belongs to the class I-like SAM-binding methyltransferase superfamily. RsmB/NOP family.</text>
</comment>
<dbReference type="GO" id="GO:0001510">
    <property type="term" value="P:RNA methylation"/>
    <property type="evidence" value="ECO:0007669"/>
    <property type="project" value="InterPro"/>
</dbReference>
<dbReference type="eggNOG" id="COG0144">
    <property type="taxonomic scope" value="Bacteria"/>
</dbReference>
<feature type="domain" description="SAM-dependent MTase RsmB/NOP-type" evidence="6">
    <location>
        <begin position="144"/>
        <end position="430"/>
    </location>
</feature>
<dbReference type="AlphaFoldDB" id="N0B4F6"/>
<feature type="active site" description="Nucleophile" evidence="5">
    <location>
        <position position="360"/>
    </location>
</feature>
<evidence type="ECO:0000256" key="3">
    <source>
        <dbReference type="ARBA" id="ARBA00022691"/>
    </source>
</evidence>
<evidence type="ECO:0000313" key="7">
    <source>
        <dbReference type="EMBL" id="AGK57097.1"/>
    </source>
</evidence>
<dbReference type="OrthoDB" id="9810297at2"/>
<dbReference type="Gene3D" id="3.40.50.150">
    <property type="entry name" value="Vaccinia Virus protein VP39"/>
    <property type="match status" value="1"/>
</dbReference>
<dbReference type="Proteomes" id="UP000005952">
    <property type="component" value="Chromosome"/>
</dbReference>
<proteinExistence type="inferred from homology"/>
<dbReference type="PRINTS" id="PR02008">
    <property type="entry name" value="RCMTFAMILY"/>
</dbReference>
<dbReference type="GO" id="GO:0008173">
    <property type="term" value="F:RNA methyltransferase activity"/>
    <property type="evidence" value="ECO:0007669"/>
    <property type="project" value="InterPro"/>
</dbReference>
<dbReference type="PANTHER" id="PTHR22807:SF53">
    <property type="entry name" value="RIBOSOMAL RNA SMALL SUBUNIT METHYLTRANSFERASE B-RELATED"/>
    <property type="match status" value="1"/>
</dbReference>
<organism evidence="7 8">
    <name type="scientific">Hyphomicrobium denitrificans 1NES1</name>
    <dbReference type="NCBI Taxonomy" id="670307"/>
    <lineage>
        <taxon>Bacteria</taxon>
        <taxon>Pseudomonadati</taxon>
        <taxon>Pseudomonadota</taxon>
        <taxon>Alphaproteobacteria</taxon>
        <taxon>Hyphomicrobiales</taxon>
        <taxon>Hyphomicrobiaceae</taxon>
        <taxon>Hyphomicrobium</taxon>
    </lineage>
</organism>
<dbReference type="KEGG" id="hdt:HYPDE_27088"/>
<evidence type="ECO:0000256" key="5">
    <source>
        <dbReference type="PROSITE-ProRule" id="PRU01023"/>
    </source>
</evidence>
<evidence type="ECO:0000313" key="8">
    <source>
        <dbReference type="Proteomes" id="UP000005952"/>
    </source>
</evidence>
<evidence type="ECO:0000256" key="1">
    <source>
        <dbReference type="ARBA" id="ARBA00022603"/>
    </source>
</evidence>
<dbReference type="PANTHER" id="PTHR22807">
    <property type="entry name" value="NOP2 YEAST -RELATED NOL1/NOP2/FMU SUN DOMAIN-CONTAINING"/>
    <property type="match status" value="1"/>
</dbReference>
<dbReference type="EMBL" id="CP005587">
    <property type="protein sequence ID" value="AGK57097.1"/>
    <property type="molecule type" value="Genomic_DNA"/>
</dbReference>
<reference evidence="7 8" key="1">
    <citation type="journal article" date="2013" name="Genome Announc.">
        <title>Genome sequences for three denitrifying bacterial strains isolated from a uranium- and nitrate-contaminated subsurface environment.</title>
        <authorList>
            <person name="Venkatramanan R."/>
            <person name="Prakash O."/>
            <person name="Woyke T."/>
            <person name="Chain P."/>
            <person name="Goodwin L.A."/>
            <person name="Watson D."/>
            <person name="Brooks S."/>
            <person name="Kostka J.E."/>
            <person name="Green S.J."/>
        </authorList>
    </citation>
    <scope>NUCLEOTIDE SEQUENCE [LARGE SCALE GENOMIC DNA]</scope>
    <source>
        <strain evidence="7 8">1NES1</strain>
    </source>
</reference>
<dbReference type="RefSeq" id="WP_015597134.1">
    <property type="nucleotide sequence ID" value="NC_021172.1"/>
</dbReference>
<keyword evidence="8" id="KW-1185">Reference proteome</keyword>
<dbReference type="Pfam" id="PF01189">
    <property type="entry name" value="Methyltr_RsmB-F"/>
    <property type="match status" value="1"/>
</dbReference>
<keyword evidence="3 5" id="KW-0949">S-adenosyl-L-methionine</keyword>
<dbReference type="InterPro" id="IPR029063">
    <property type="entry name" value="SAM-dependent_MTases_sf"/>
</dbReference>
<gene>
    <name evidence="7" type="ORF">HYPDE_27088</name>
</gene>
<dbReference type="Pfam" id="PF22458">
    <property type="entry name" value="RsmF-B_ferredox"/>
    <property type="match status" value="1"/>
</dbReference>
<dbReference type="InterPro" id="IPR023267">
    <property type="entry name" value="RCMT"/>
</dbReference>
<accession>N0B4F6</accession>
<keyword evidence="1 5" id="KW-0489">Methyltransferase</keyword>
<dbReference type="CDD" id="cd02440">
    <property type="entry name" value="AdoMet_MTases"/>
    <property type="match status" value="1"/>
</dbReference>
<dbReference type="STRING" id="670307.HYPDE_27088"/>
<dbReference type="InterPro" id="IPR049560">
    <property type="entry name" value="MeTrfase_RsmB-F_NOP2_cat"/>
</dbReference>
<name>N0B4F6_9HYPH</name>
<dbReference type="SUPFAM" id="SSF53335">
    <property type="entry name" value="S-adenosyl-L-methionine-dependent methyltransferases"/>
    <property type="match status" value="1"/>
</dbReference>
<evidence type="ECO:0000259" key="6">
    <source>
        <dbReference type="PROSITE" id="PS51686"/>
    </source>
</evidence>
<dbReference type="InterPro" id="IPR054728">
    <property type="entry name" value="RsmB-like_ferredoxin"/>
</dbReference>
<sequence length="431" mass="45289">MRPGARIAAAIEVLEAILNRYQPVTIALTDWGKAHRFAGSGDRNAIGGLVYDALRRRASLAWALGEDSPRALAIGAAPSALGLSADVVIAACDGSEHAPPPLSDAERAGLTRDMSAAPDAVRADIPEWLWPSFSAQFGENAVAEGEAMARRAPADLRINTLKSTPEKVLKALLPFGALPCPVSPVGVRVPAPAGAQRTPNLQAEAAFQAGWFEIQDEGSQIAALLSGAGPRKQVLDLCAGAGGKTLALAALMQNTGQLYAYDADRYQLKPIFERIKRAGVRNVQVLRAGDEAALAALGPRFDVVLADAPCTGTGTWRRRPDAKWRLKPEALAARQAEQRSVLGRAASLVKPGGRLVYVTCSILPEENVEQVAAFLETHDAFQAVPTGDAWAAAGLPGEVPASADGRSDSLLLTPARHGTDGFFIAALTRVA</sequence>